<dbReference type="GeneID" id="22276403"/>
<evidence type="ECO:0000313" key="2">
    <source>
        <dbReference type="Proteomes" id="UP000028568"/>
    </source>
</evidence>
<reference evidence="1 2" key="1">
    <citation type="journal article" date="2014" name="PLoS ONE">
        <title>Improving the Safety of Staphylococcus aureus Polyvalent Phages by Their Production on a Staphylococcus xylosus Strain.</title>
        <authorList>
            <person name="El Haddad L."/>
            <person name="Ben Abdallah N."/>
            <person name="Plante P.L."/>
            <person name="Dumaresq J."/>
            <person name="Katsarava R."/>
            <person name="Labrie S."/>
            <person name="Corbeil J."/>
            <person name="St-Gelais D."/>
            <person name="Moineau S."/>
        </authorList>
    </citation>
    <scope>NUCLEOTIDE SEQUENCE [LARGE SCALE GENOMIC DNA]</scope>
</reference>
<dbReference type="Proteomes" id="UP000028568">
    <property type="component" value="Segment"/>
</dbReference>
<evidence type="ECO:0008006" key="3">
    <source>
        <dbReference type="Google" id="ProtNLM"/>
    </source>
</evidence>
<dbReference type="SMR" id="A0A075BE55"/>
<accession>A0A075BE55</accession>
<name>A0A075BE55_9CAUD</name>
<dbReference type="RefSeq" id="YP_009098140.1">
    <property type="nucleotide sequence ID" value="NC_025417.1"/>
</dbReference>
<organism evidence="1 2">
    <name type="scientific">Staphylococcus phage Team1</name>
    <dbReference type="NCBI Taxonomy" id="1262512"/>
    <lineage>
        <taxon>Viruses</taxon>
        <taxon>Duplodnaviria</taxon>
        <taxon>Heunggongvirae</taxon>
        <taxon>Uroviricota</taxon>
        <taxon>Caudoviricetes</taxon>
        <taxon>Herelleviridae</taxon>
        <taxon>Twortvirinae</taxon>
        <taxon>Kayvirus</taxon>
        <taxon>Kayvirus G1</taxon>
    </lineage>
</organism>
<proteinExistence type="predicted"/>
<protein>
    <recommendedName>
        <fullName evidence="3">TreF</fullName>
    </recommendedName>
</protein>
<evidence type="ECO:0000313" key="1">
    <source>
        <dbReference type="EMBL" id="AFX93257.1"/>
    </source>
</evidence>
<dbReference type="KEGG" id="vg:22276403"/>
<dbReference type="EMBL" id="KC012913">
    <property type="protein sequence ID" value="AFX93257.1"/>
    <property type="molecule type" value="Genomic_DNA"/>
</dbReference>
<sequence length="85" mass="10239">MFKVYYTVYHRGSMKTIKDKLDRSSLIYFLYDTWYKDISNVFPNHYNKEFGSKSDDIDIDKLIEAVNEEGILLINRGNYVTIREW</sequence>